<dbReference type="AlphaFoldDB" id="A0A6J6CQS5"/>
<dbReference type="EMBL" id="CAEZST010000030">
    <property type="protein sequence ID" value="CAB4552188.1"/>
    <property type="molecule type" value="Genomic_DNA"/>
</dbReference>
<evidence type="ECO:0000256" key="1">
    <source>
        <dbReference type="ARBA" id="ARBA00011051"/>
    </source>
</evidence>
<comment type="similarity">
    <text evidence="1">Belongs to the bleomycin resistance protein family.</text>
</comment>
<evidence type="ECO:0000313" key="5">
    <source>
        <dbReference type="EMBL" id="CAB4552188.1"/>
    </source>
</evidence>
<evidence type="ECO:0000256" key="2">
    <source>
        <dbReference type="ARBA" id="ARBA00021572"/>
    </source>
</evidence>
<gene>
    <name evidence="5" type="ORF">UFOPK1503_01134</name>
</gene>
<keyword evidence="3" id="KW-0046">Antibiotic resistance</keyword>
<reference evidence="5" key="1">
    <citation type="submission" date="2020-05" db="EMBL/GenBank/DDBJ databases">
        <authorList>
            <person name="Chiriac C."/>
            <person name="Salcher M."/>
            <person name="Ghai R."/>
            <person name="Kavagutti S V."/>
        </authorList>
    </citation>
    <scope>NUCLEOTIDE SEQUENCE</scope>
</reference>
<dbReference type="PROSITE" id="PS51819">
    <property type="entry name" value="VOC"/>
    <property type="match status" value="1"/>
</dbReference>
<dbReference type="InterPro" id="IPR000335">
    <property type="entry name" value="Bleomycin-R"/>
</dbReference>
<proteinExistence type="inferred from homology"/>
<dbReference type="SUPFAM" id="SSF54593">
    <property type="entry name" value="Glyoxalase/Bleomycin resistance protein/Dihydroxybiphenyl dioxygenase"/>
    <property type="match status" value="1"/>
</dbReference>
<accession>A0A6J6CQS5</accession>
<evidence type="ECO:0000256" key="3">
    <source>
        <dbReference type="ARBA" id="ARBA00023251"/>
    </source>
</evidence>
<dbReference type="GO" id="GO:0046677">
    <property type="term" value="P:response to antibiotic"/>
    <property type="evidence" value="ECO:0007669"/>
    <property type="project" value="UniProtKB-KW"/>
</dbReference>
<dbReference type="CDD" id="cd08349">
    <property type="entry name" value="BLMA_like"/>
    <property type="match status" value="1"/>
</dbReference>
<dbReference type="InterPro" id="IPR029068">
    <property type="entry name" value="Glyas_Bleomycin-R_OHBP_Dase"/>
</dbReference>
<name>A0A6J6CQS5_9ZZZZ</name>
<feature type="domain" description="VOC" evidence="4">
    <location>
        <begin position="1"/>
        <end position="131"/>
    </location>
</feature>
<evidence type="ECO:0000259" key="4">
    <source>
        <dbReference type="PROSITE" id="PS51819"/>
    </source>
</evidence>
<organism evidence="5">
    <name type="scientific">freshwater metagenome</name>
    <dbReference type="NCBI Taxonomy" id="449393"/>
    <lineage>
        <taxon>unclassified sequences</taxon>
        <taxon>metagenomes</taxon>
        <taxon>ecological metagenomes</taxon>
    </lineage>
</organism>
<sequence length="133" mass="15235">MDWNPMVPELLVSNFRRSLDFYVQQIGFSVMFERTEPNFAYLGLNGAQLMLEEDHESSWQVGKLESPRGRGINLQIDVPDLKVVEVRLESSAVPLFRPLHESWYETSEGPVGQLELLVQDPDGYLLRLVSDIV</sequence>
<dbReference type="Gene3D" id="3.10.180.10">
    <property type="entry name" value="2,3-Dihydroxybiphenyl 1,2-Dioxygenase, domain 1"/>
    <property type="match status" value="1"/>
</dbReference>
<protein>
    <recommendedName>
        <fullName evidence="2">Bleomycin resistance protein</fullName>
    </recommendedName>
</protein>
<dbReference type="InterPro" id="IPR037523">
    <property type="entry name" value="VOC_core"/>
</dbReference>